<dbReference type="RefSeq" id="WP_179912338.1">
    <property type="nucleotide sequence ID" value="NZ_JACBYE010000004.1"/>
</dbReference>
<sequence length="155" mass="17238">MDDGLATAALPLAEYISALRIELAARSDDVRVKMRHVLDAMPAAAREVGVDVFPDPDGEGTFDVRLRLDGPDAWVLNKAVDPWRHLFGVTWTETSTDPELPCLQRTPDVDVRDVVVDAAADWVESLWREVTEGRTTLPCRIDGEHGYGRTTPRMI</sequence>
<evidence type="ECO:0000313" key="1">
    <source>
        <dbReference type="EMBL" id="NYS92486.1"/>
    </source>
</evidence>
<accession>A0A853EPR4</accession>
<gene>
    <name evidence="1" type="ORF">HZZ10_02935</name>
</gene>
<dbReference type="InterPro" id="IPR045661">
    <property type="entry name" value="DUF6389"/>
</dbReference>
<dbReference type="Proteomes" id="UP000561011">
    <property type="component" value="Unassembled WGS sequence"/>
</dbReference>
<evidence type="ECO:0000313" key="2">
    <source>
        <dbReference type="Proteomes" id="UP000561011"/>
    </source>
</evidence>
<protein>
    <submittedName>
        <fullName evidence="1">Uncharacterized protein</fullName>
    </submittedName>
</protein>
<proteinExistence type="predicted"/>
<reference evidence="1 2" key="1">
    <citation type="submission" date="2020-07" db="EMBL/GenBank/DDBJ databases">
        <title>MOT database genomes.</title>
        <authorList>
            <person name="Joseph S."/>
            <person name="Aduse-Opoku J."/>
            <person name="Hashim A."/>
            <person name="Wade W."/>
            <person name="Curtis M."/>
        </authorList>
    </citation>
    <scope>NUCLEOTIDE SEQUENCE [LARGE SCALE GENOMIC DNA]</scope>
    <source>
        <strain evidence="1 2">DSM 100099</strain>
    </source>
</reference>
<dbReference type="EMBL" id="JACBYE010000004">
    <property type="protein sequence ID" value="NYS92486.1"/>
    <property type="molecule type" value="Genomic_DNA"/>
</dbReference>
<dbReference type="Pfam" id="PF19926">
    <property type="entry name" value="DUF6389"/>
    <property type="match status" value="1"/>
</dbReference>
<dbReference type="AlphaFoldDB" id="A0A853EPR4"/>
<comment type="caution">
    <text evidence="1">The sequence shown here is derived from an EMBL/GenBank/DDBJ whole genome shotgun (WGS) entry which is preliminary data.</text>
</comment>
<name>A0A853EPR4_9MICO</name>
<organism evidence="1 2">
    <name type="scientific">Sanguibacter inulinus</name>
    <dbReference type="NCBI Taxonomy" id="60922"/>
    <lineage>
        <taxon>Bacteria</taxon>
        <taxon>Bacillati</taxon>
        <taxon>Actinomycetota</taxon>
        <taxon>Actinomycetes</taxon>
        <taxon>Micrococcales</taxon>
        <taxon>Sanguibacteraceae</taxon>
        <taxon>Sanguibacter</taxon>
    </lineage>
</organism>
<keyword evidence="2" id="KW-1185">Reference proteome</keyword>